<evidence type="ECO:0000256" key="2">
    <source>
        <dbReference type="SAM" id="SignalP"/>
    </source>
</evidence>
<name>A0ABT3FVZ5_9BACT</name>
<protein>
    <recommendedName>
        <fullName evidence="5">Tetratricopeptide repeat protein</fullName>
    </recommendedName>
</protein>
<feature type="region of interest" description="Disordered" evidence="1">
    <location>
        <begin position="76"/>
        <end position="98"/>
    </location>
</feature>
<proteinExistence type="predicted"/>
<dbReference type="SMART" id="SM00028">
    <property type="entry name" value="TPR"/>
    <property type="match status" value="2"/>
</dbReference>
<dbReference type="RefSeq" id="WP_264503717.1">
    <property type="nucleotide sequence ID" value="NZ_JAPDDS010000022.1"/>
</dbReference>
<keyword evidence="2" id="KW-0732">Signal</keyword>
<reference evidence="3 4" key="1">
    <citation type="submission" date="2022-10" db="EMBL/GenBank/DDBJ databases">
        <title>Luteolibacter flavescens strain MCCC 1K03193, whole genome shotgun sequencing project.</title>
        <authorList>
            <person name="Zhao G."/>
            <person name="Shen L."/>
        </authorList>
    </citation>
    <scope>NUCLEOTIDE SEQUENCE [LARGE SCALE GENOMIC DNA]</scope>
    <source>
        <strain evidence="3 4">MCCC 1K03193</strain>
    </source>
</reference>
<dbReference type="EMBL" id="JAPDDS010000022">
    <property type="protein sequence ID" value="MCW1887761.1"/>
    <property type="molecule type" value="Genomic_DNA"/>
</dbReference>
<dbReference type="Proteomes" id="UP001207930">
    <property type="component" value="Unassembled WGS sequence"/>
</dbReference>
<dbReference type="Gene3D" id="1.25.40.10">
    <property type="entry name" value="Tetratricopeptide repeat domain"/>
    <property type="match status" value="1"/>
</dbReference>
<evidence type="ECO:0000256" key="1">
    <source>
        <dbReference type="SAM" id="MobiDB-lite"/>
    </source>
</evidence>
<sequence length="301" mass="33027">MRLPLLLALSLVLPGVALGDFRGDFEKIRKIDHHAEMVKFLDETAESEKENPDYYALASNYWWQFAGMVNLSTKPAAKGEPSIRDTDTNEEVGSITTNGELDPSLRKKALALTTEGFRRFPQRLDIGFGLAQVQFRMDDAKSSVATLREILKISSAPDAKLKWTANADLPSPASTFVPESIQGYTAPLFQAETEEADALCKELLDATVAAFPEHPFAYNLLAALADAKGDKDESYRLLKVAAEKAPEDPLILMNLAEAHRARGKKTEATAAYKKLIELKADEESVAAAKEGLKALEEDKGE</sequence>
<gene>
    <name evidence="3" type="ORF">OKA04_23690</name>
</gene>
<accession>A0ABT3FVZ5</accession>
<dbReference type="SUPFAM" id="SSF48452">
    <property type="entry name" value="TPR-like"/>
    <property type="match status" value="1"/>
</dbReference>
<organism evidence="3 4">
    <name type="scientific">Luteolibacter flavescens</name>
    <dbReference type="NCBI Taxonomy" id="1859460"/>
    <lineage>
        <taxon>Bacteria</taxon>
        <taxon>Pseudomonadati</taxon>
        <taxon>Verrucomicrobiota</taxon>
        <taxon>Verrucomicrobiia</taxon>
        <taxon>Verrucomicrobiales</taxon>
        <taxon>Verrucomicrobiaceae</taxon>
        <taxon>Luteolibacter</taxon>
    </lineage>
</organism>
<evidence type="ECO:0000313" key="4">
    <source>
        <dbReference type="Proteomes" id="UP001207930"/>
    </source>
</evidence>
<evidence type="ECO:0008006" key="5">
    <source>
        <dbReference type="Google" id="ProtNLM"/>
    </source>
</evidence>
<feature type="signal peptide" evidence="2">
    <location>
        <begin position="1"/>
        <end position="19"/>
    </location>
</feature>
<dbReference type="InterPro" id="IPR019734">
    <property type="entry name" value="TPR_rpt"/>
</dbReference>
<keyword evidence="4" id="KW-1185">Reference proteome</keyword>
<comment type="caution">
    <text evidence="3">The sequence shown here is derived from an EMBL/GenBank/DDBJ whole genome shotgun (WGS) entry which is preliminary data.</text>
</comment>
<evidence type="ECO:0000313" key="3">
    <source>
        <dbReference type="EMBL" id="MCW1887761.1"/>
    </source>
</evidence>
<feature type="chain" id="PRO_5045446864" description="Tetratricopeptide repeat protein" evidence="2">
    <location>
        <begin position="20"/>
        <end position="301"/>
    </location>
</feature>
<dbReference type="InterPro" id="IPR011990">
    <property type="entry name" value="TPR-like_helical_dom_sf"/>
</dbReference>